<dbReference type="EMBL" id="MU151681">
    <property type="protein sequence ID" value="KAF9442205.1"/>
    <property type="molecule type" value="Genomic_DNA"/>
</dbReference>
<organism evidence="2 3">
    <name type="scientific">Macrolepiota fuliginosa MF-IS2</name>
    <dbReference type="NCBI Taxonomy" id="1400762"/>
    <lineage>
        <taxon>Eukaryota</taxon>
        <taxon>Fungi</taxon>
        <taxon>Dikarya</taxon>
        <taxon>Basidiomycota</taxon>
        <taxon>Agaricomycotina</taxon>
        <taxon>Agaricomycetes</taxon>
        <taxon>Agaricomycetidae</taxon>
        <taxon>Agaricales</taxon>
        <taxon>Agaricineae</taxon>
        <taxon>Agaricaceae</taxon>
        <taxon>Macrolepiota</taxon>
    </lineage>
</organism>
<accession>A0A9P5X2S3</accession>
<evidence type="ECO:0000313" key="3">
    <source>
        <dbReference type="Proteomes" id="UP000807342"/>
    </source>
</evidence>
<reference evidence="2" key="1">
    <citation type="submission" date="2020-11" db="EMBL/GenBank/DDBJ databases">
        <authorList>
            <consortium name="DOE Joint Genome Institute"/>
            <person name="Ahrendt S."/>
            <person name="Riley R."/>
            <person name="Andreopoulos W."/>
            <person name="Labutti K."/>
            <person name="Pangilinan J."/>
            <person name="Ruiz-Duenas F.J."/>
            <person name="Barrasa J.M."/>
            <person name="Sanchez-Garcia M."/>
            <person name="Camarero S."/>
            <person name="Miyauchi S."/>
            <person name="Serrano A."/>
            <person name="Linde D."/>
            <person name="Babiker R."/>
            <person name="Drula E."/>
            <person name="Ayuso-Fernandez I."/>
            <person name="Pacheco R."/>
            <person name="Padilla G."/>
            <person name="Ferreira P."/>
            <person name="Barriuso J."/>
            <person name="Kellner H."/>
            <person name="Castanera R."/>
            <person name="Alfaro M."/>
            <person name="Ramirez L."/>
            <person name="Pisabarro A.G."/>
            <person name="Kuo A."/>
            <person name="Tritt A."/>
            <person name="Lipzen A."/>
            <person name="He G."/>
            <person name="Yan M."/>
            <person name="Ng V."/>
            <person name="Cullen D."/>
            <person name="Martin F."/>
            <person name="Rosso M.-N."/>
            <person name="Henrissat B."/>
            <person name="Hibbett D."/>
            <person name="Martinez A.T."/>
            <person name="Grigoriev I.V."/>
        </authorList>
    </citation>
    <scope>NUCLEOTIDE SEQUENCE</scope>
    <source>
        <strain evidence="2">MF-IS2</strain>
    </source>
</reference>
<evidence type="ECO:0000256" key="1">
    <source>
        <dbReference type="SAM" id="MobiDB-lite"/>
    </source>
</evidence>
<feature type="compositionally biased region" description="Pro residues" evidence="1">
    <location>
        <begin position="1"/>
        <end position="13"/>
    </location>
</feature>
<proteinExistence type="predicted"/>
<gene>
    <name evidence="2" type="ORF">P691DRAFT_765463</name>
</gene>
<dbReference type="Proteomes" id="UP000807342">
    <property type="component" value="Unassembled WGS sequence"/>
</dbReference>
<comment type="caution">
    <text evidence="2">The sequence shown here is derived from an EMBL/GenBank/DDBJ whole genome shotgun (WGS) entry which is preliminary data.</text>
</comment>
<feature type="region of interest" description="Disordered" evidence="1">
    <location>
        <begin position="1"/>
        <end position="24"/>
    </location>
</feature>
<sequence>MTIPATPPAPSPDPNIAKTSVYQTPSDEVNKLAEIVDDDEMPDLITKTSKWAGLPKWDSTSRIRKPVVRYGFDADTEATEGGQAFSSDSKQWEEVIATEYGNLEKAQVFEWVDNAPDSKRAVGSHVVYKRKFNRQGKLTKFRT</sequence>
<evidence type="ECO:0000313" key="2">
    <source>
        <dbReference type="EMBL" id="KAF9442205.1"/>
    </source>
</evidence>
<keyword evidence="3" id="KW-1185">Reference proteome</keyword>
<protein>
    <submittedName>
        <fullName evidence="2">Uncharacterized protein</fullName>
    </submittedName>
</protein>
<name>A0A9P5X2S3_9AGAR</name>
<dbReference type="AlphaFoldDB" id="A0A9P5X2S3"/>